<name>A0AC58RRC6_TOBAC</name>
<dbReference type="Proteomes" id="UP000790787">
    <property type="component" value="Chromosome 8"/>
</dbReference>
<reference evidence="1" key="1">
    <citation type="journal article" date="2014" name="Nat. Commun.">
        <title>The tobacco genome sequence and its comparison with those of tomato and potato.</title>
        <authorList>
            <person name="Sierro N."/>
            <person name="Battey J.N."/>
            <person name="Ouadi S."/>
            <person name="Bakaher N."/>
            <person name="Bovet L."/>
            <person name="Willig A."/>
            <person name="Goepfert S."/>
            <person name="Peitsch M.C."/>
            <person name="Ivanov N.V."/>
        </authorList>
    </citation>
    <scope>NUCLEOTIDE SEQUENCE [LARGE SCALE GENOMIC DNA]</scope>
</reference>
<sequence>MGLNDTYVQTRSNILMMKPLPSVGAVYSILLSDEKQRNVSAATQFPSTSASFNVRESRQSYPSKVNFESSKPNVTCKYCKKPGHTIEKFYKLRGYPPSFKFTKTPNIRKTAAHVELTNHPESRTGDIPTEHGTLPQSEDMSAIPGFTKDQYSQLMMLLQQSHLSPSPSTSSLMGSANFAAPTNLFSCSTFRGSTAT</sequence>
<evidence type="ECO:0000313" key="2">
    <source>
        <dbReference type="RefSeq" id="XP_075075285.1"/>
    </source>
</evidence>
<accession>A0AC58RRC6</accession>
<dbReference type="RefSeq" id="XP_075075285.1">
    <property type="nucleotide sequence ID" value="XM_075219184.1"/>
</dbReference>
<gene>
    <name evidence="2" type="primary">LOC142162675</name>
</gene>
<evidence type="ECO:0000313" key="1">
    <source>
        <dbReference type="Proteomes" id="UP000790787"/>
    </source>
</evidence>
<proteinExistence type="predicted"/>
<organism evidence="1 2">
    <name type="scientific">Nicotiana tabacum</name>
    <name type="common">Common tobacco</name>
    <dbReference type="NCBI Taxonomy" id="4097"/>
    <lineage>
        <taxon>Eukaryota</taxon>
        <taxon>Viridiplantae</taxon>
        <taxon>Streptophyta</taxon>
        <taxon>Embryophyta</taxon>
        <taxon>Tracheophyta</taxon>
        <taxon>Spermatophyta</taxon>
        <taxon>Magnoliopsida</taxon>
        <taxon>eudicotyledons</taxon>
        <taxon>Gunneridae</taxon>
        <taxon>Pentapetalae</taxon>
        <taxon>asterids</taxon>
        <taxon>lamiids</taxon>
        <taxon>Solanales</taxon>
        <taxon>Solanaceae</taxon>
        <taxon>Nicotianoideae</taxon>
        <taxon>Nicotianeae</taxon>
        <taxon>Nicotiana</taxon>
    </lineage>
</organism>
<reference evidence="2" key="2">
    <citation type="submission" date="2025-08" db="UniProtKB">
        <authorList>
            <consortium name="RefSeq"/>
        </authorList>
    </citation>
    <scope>IDENTIFICATION</scope>
    <source>
        <tissue evidence="2">Leaf</tissue>
    </source>
</reference>
<keyword evidence="1" id="KW-1185">Reference proteome</keyword>
<protein>
    <submittedName>
        <fullName evidence="2">Uncharacterized protein LOC142162675 isoform X1</fullName>
    </submittedName>
</protein>